<sequence length="923" mass="103416">MTKCMRNIQNLKTYVSTLICDDDFQKFKLLGQELGGNLLISWLHYDEHQNPVTSIGLLHSENNQLKSVCTFQGKINLIQASITFNKSFISFVTKEVRNSGRTSDEEIQDVSSDSNSAEKQQYSAFCFKLDEDSAVARTLDDSALILPSQSRQTFVQFLYRQKQPTTSERLLVFTHREAASIYVVDSENSSHEVVSLKLSELLVQSFIWIQWDHDSQTLYYISHRKAPKFDNGTASNAPITHKQEVPPILSALQFHDDLPFETVLNIPFTLPDQVNFIPPCNTYKDNPIPLRISDCSLNISVVSNPIGAVAICHHYVYQPVTSSCDKAPIELKSDSEVYLAYSIILLHHGKLMHCDISDIPWTVASSVHPVFSMQEDQYVIVYAPNLFIHLLDVGLHHEPCCHIMLPVVNAQESSSSQQLSVLSGNVIIDCETFNIIDLPMSTSVLEQFFKSPDTTVFNKISILHYFLVHTNSLDVISRLLDTMVSNILDINITKMLQEILIGGTYSAVGRNLSTDALPLTKLLPLTTNQTGSLKFFLPGEHSVIITYEALNDPSVMLLSPSQRVVPYRGDMWTRLWDAIPVNPVSRFKPSTVVDKLTVSLVCYQPEALSRCCTPLSPGTAMVGASGTLTDFAQMSGNLRSNSKVGIDPLPFFEVKSSAASKQEHVISVNLRELSMYLLKNFKVSGSFRIRECPMQVHAVATRYAACQLDLSRFVCSSLTKASAVNTYVDRGLSLIDSMKPAHRSVFFIVLERYALAVEQLAYPFPEGFPSFFTYLGYKSLTPGMFLQYVRANVLELNVDVMKVIMADLPNSANELAMKLRLLTLLPRSRAKRLLNQWHHPISLMLRAREHSLNVLSGVQLSQMHQYSHKKLNFTPGKGLQVLASHDKSSPLDTFFDLLTAKANLADLDFNLLIEATLASLHDL</sequence>
<dbReference type="InterPro" id="IPR026172">
    <property type="entry name" value="GSAP_fam"/>
</dbReference>
<dbReference type="Pfam" id="PF14959">
    <property type="entry name" value="GSAP-16"/>
    <property type="match status" value="1"/>
</dbReference>
<dbReference type="KEGG" id="btab:109038488"/>
<dbReference type="AlphaFoldDB" id="A0A9P0AE93"/>
<dbReference type="PANTHER" id="PTHR13630">
    <property type="entry name" value="GAMMA-SECRETASE-ACTIVATING PROTEIN"/>
    <property type="match status" value="1"/>
</dbReference>
<evidence type="ECO:0000313" key="3">
    <source>
        <dbReference type="Proteomes" id="UP001152759"/>
    </source>
</evidence>
<accession>A0A9P0AE93</accession>
<keyword evidence="3" id="KW-1185">Reference proteome</keyword>
<protein>
    <recommendedName>
        <fullName evidence="1">Gamma-secretase-activating protein C-terminal domain-containing protein</fullName>
    </recommendedName>
</protein>
<dbReference type="GO" id="GO:0005802">
    <property type="term" value="C:trans-Golgi network"/>
    <property type="evidence" value="ECO:0007669"/>
    <property type="project" value="TreeGrafter"/>
</dbReference>
<dbReference type="InterPro" id="IPR028010">
    <property type="entry name" value="GSAP_C_dom"/>
</dbReference>
<feature type="domain" description="Gamma-secretase-activating protein C-terminal" evidence="1">
    <location>
        <begin position="708"/>
        <end position="818"/>
    </location>
</feature>
<proteinExistence type="predicted"/>
<dbReference type="EMBL" id="OU963867">
    <property type="protein sequence ID" value="CAH0391278.1"/>
    <property type="molecule type" value="Genomic_DNA"/>
</dbReference>
<gene>
    <name evidence="2" type="ORF">BEMITA_LOCUS9914</name>
</gene>
<evidence type="ECO:0000259" key="1">
    <source>
        <dbReference type="Pfam" id="PF14959"/>
    </source>
</evidence>
<organism evidence="2 3">
    <name type="scientific">Bemisia tabaci</name>
    <name type="common">Sweetpotato whitefly</name>
    <name type="synonym">Aleurodes tabaci</name>
    <dbReference type="NCBI Taxonomy" id="7038"/>
    <lineage>
        <taxon>Eukaryota</taxon>
        <taxon>Metazoa</taxon>
        <taxon>Ecdysozoa</taxon>
        <taxon>Arthropoda</taxon>
        <taxon>Hexapoda</taxon>
        <taxon>Insecta</taxon>
        <taxon>Pterygota</taxon>
        <taxon>Neoptera</taxon>
        <taxon>Paraneoptera</taxon>
        <taxon>Hemiptera</taxon>
        <taxon>Sternorrhyncha</taxon>
        <taxon>Aleyrodoidea</taxon>
        <taxon>Aleyrodidae</taxon>
        <taxon>Aleyrodinae</taxon>
        <taxon>Bemisia</taxon>
    </lineage>
</organism>
<dbReference type="Proteomes" id="UP001152759">
    <property type="component" value="Chromosome 6"/>
</dbReference>
<dbReference type="PANTHER" id="PTHR13630:SF1">
    <property type="entry name" value="GAMMA-SECRETASE-ACTIVATING PROTEIN"/>
    <property type="match status" value="1"/>
</dbReference>
<evidence type="ECO:0000313" key="2">
    <source>
        <dbReference type="EMBL" id="CAH0391278.1"/>
    </source>
</evidence>
<dbReference type="GO" id="GO:1902004">
    <property type="term" value="P:positive regulation of amyloid-beta formation"/>
    <property type="evidence" value="ECO:0007669"/>
    <property type="project" value="TreeGrafter"/>
</dbReference>
<name>A0A9P0AE93_BEMTA</name>
<reference evidence="2" key="1">
    <citation type="submission" date="2021-12" db="EMBL/GenBank/DDBJ databases">
        <authorList>
            <person name="King R."/>
        </authorList>
    </citation>
    <scope>NUCLEOTIDE SEQUENCE</scope>
</reference>